<keyword evidence="6 9" id="KW-0863">Zinc-finger</keyword>
<name>A0A8J8VYK2_9EURO</name>
<dbReference type="EMBL" id="WIWV01000153">
    <property type="protein sequence ID" value="KAF7712768.1"/>
    <property type="molecule type" value="Genomic_DNA"/>
</dbReference>
<protein>
    <recommendedName>
        <fullName evidence="2">RBR-type E3 ubiquitin transferase</fullName>
        <ecNumber evidence="2">2.3.2.31</ecNumber>
    </recommendedName>
</protein>
<comment type="catalytic activity">
    <reaction evidence="1">
        <text>[E2 ubiquitin-conjugating enzyme]-S-ubiquitinyl-L-cysteine + [acceptor protein]-L-lysine = [E2 ubiquitin-conjugating enzyme]-L-cysteine + [acceptor protein]-N(6)-ubiquitinyl-L-lysine.</text>
        <dbReference type="EC" id="2.3.2.31"/>
    </reaction>
</comment>
<dbReference type="PROSITE" id="PS00518">
    <property type="entry name" value="ZF_RING_1"/>
    <property type="match status" value="1"/>
</dbReference>
<sequence>MGSGGGDHQAPSPGRPDAPRIADLESRQRILEVRTERLERAIARLDRFIDTNSAFYERPQGLTDDGSSLDRGLQASPTPSSAEPSVPGAFPYDDVIAENDLPHVLRESMRSLHQTIFALQGQAGRGAEPPTSPRRKPECSSCFEEIEEPAYVSSCLHTYCVECLRELFLRATRDESVFPARCCGIEFRYETIRLVLTNHELQEYDLHAEEYAASPRVYCAEPTCSTFIRPSAIKNEHGTCSRCHKKTHITCKALAHPGRECPVDEAQKSVINLAEKKNWRRCYHCHAIVELRYGCNEVRCRCGHTFCYQCGSKWKTCECQNLYRHNAPMTDQPLQWPMFLTPGDLIGAPVPQANPFTTPSSFPMEMPTLETTMRQLRQGVPPRIPPTTPVSDPTRPSTCEDHREATWTSRGGRMFRCSICSAFPPQIFECDACHMRVCSTCSTILSIEPPTKSPDLQTESGNKVTEEAEDEEEL</sequence>
<keyword evidence="14" id="KW-1185">Reference proteome</keyword>
<comment type="caution">
    <text evidence="13">The sequence shown here is derived from an EMBL/GenBank/DDBJ whole genome shotgun (WGS) entry which is preliminary data.</text>
</comment>
<evidence type="ECO:0000259" key="11">
    <source>
        <dbReference type="PROSITE" id="PS50089"/>
    </source>
</evidence>
<feature type="region of interest" description="Disordered" evidence="10">
    <location>
        <begin position="57"/>
        <end position="87"/>
    </location>
</feature>
<dbReference type="InterPro" id="IPR018957">
    <property type="entry name" value="Znf_C3HC4_RING-type"/>
</dbReference>
<dbReference type="InterPro" id="IPR044066">
    <property type="entry name" value="TRIAD_supradom"/>
</dbReference>
<proteinExistence type="predicted"/>
<evidence type="ECO:0000256" key="9">
    <source>
        <dbReference type="PROSITE-ProRule" id="PRU00175"/>
    </source>
</evidence>
<dbReference type="InterPro" id="IPR002867">
    <property type="entry name" value="IBR_dom"/>
</dbReference>
<evidence type="ECO:0000256" key="8">
    <source>
        <dbReference type="ARBA" id="ARBA00022833"/>
    </source>
</evidence>
<keyword evidence="5" id="KW-0677">Repeat</keyword>
<gene>
    <name evidence="13" type="ORF">PECM_002219</name>
</gene>
<dbReference type="GO" id="GO:0061630">
    <property type="term" value="F:ubiquitin protein ligase activity"/>
    <property type="evidence" value="ECO:0007669"/>
    <property type="project" value="UniProtKB-EC"/>
</dbReference>
<dbReference type="OrthoDB" id="10009520at2759"/>
<dbReference type="AlphaFoldDB" id="A0A8J8VYK2"/>
<evidence type="ECO:0000259" key="12">
    <source>
        <dbReference type="PROSITE" id="PS51873"/>
    </source>
</evidence>
<dbReference type="GO" id="GO:0016567">
    <property type="term" value="P:protein ubiquitination"/>
    <property type="evidence" value="ECO:0007669"/>
    <property type="project" value="InterPro"/>
</dbReference>
<dbReference type="PANTHER" id="PTHR11685">
    <property type="entry name" value="RBR FAMILY RING FINGER AND IBR DOMAIN-CONTAINING"/>
    <property type="match status" value="1"/>
</dbReference>
<dbReference type="InterPro" id="IPR013083">
    <property type="entry name" value="Znf_RING/FYVE/PHD"/>
</dbReference>
<keyword evidence="4" id="KW-0479">Metal-binding</keyword>
<dbReference type="InterPro" id="IPR031127">
    <property type="entry name" value="E3_UB_ligase_RBR"/>
</dbReference>
<dbReference type="InterPro" id="IPR017907">
    <property type="entry name" value="Znf_RING_CS"/>
</dbReference>
<dbReference type="Pfam" id="PF01485">
    <property type="entry name" value="IBR"/>
    <property type="match status" value="2"/>
</dbReference>
<evidence type="ECO:0000256" key="10">
    <source>
        <dbReference type="SAM" id="MobiDB-lite"/>
    </source>
</evidence>
<evidence type="ECO:0000256" key="4">
    <source>
        <dbReference type="ARBA" id="ARBA00022723"/>
    </source>
</evidence>
<evidence type="ECO:0000313" key="13">
    <source>
        <dbReference type="EMBL" id="KAF7712768.1"/>
    </source>
</evidence>
<evidence type="ECO:0000256" key="3">
    <source>
        <dbReference type="ARBA" id="ARBA00022679"/>
    </source>
</evidence>
<feature type="compositionally biased region" description="Polar residues" evidence="10">
    <location>
        <begin position="454"/>
        <end position="463"/>
    </location>
</feature>
<dbReference type="PROSITE" id="PS50089">
    <property type="entry name" value="ZF_RING_2"/>
    <property type="match status" value="1"/>
</dbReference>
<evidence type="ECO:0000256" key="5">
    <source>
        <dbReference type="ARBA" id="ARBA00022737"/>
    </source>
</evidence>
<dbReference type="CDD" id="cd22584">
    <property type="entry name" value="Rcat_RBR_unk"/>
    <property type="match status" value="1"/>
</dbReference>
<dbReference type="GO" id="GO:0008270">
    <property type="term" value="F:zinc ion binding"/>
    <property type="evidence" value="ECO:0007669"/>
    <property type="project" value="UniProtKB-KW"/>
</dbReference>
<keyword evidence="3" id="KW-0808">Transferase</keyword>
<feature type="region of interest" description="Disordered" evidence="10">
    <location>
        <begin position="379"/>
        <end position="400"/>
    </location>
</feature>
<reference evidence="13" key="1">
    <citation type="journal article" date="2020" name="Front. Microbiol.">
        <title>Gene regulatory networks of Penicillium echinulatum 2HH and Penicillium oxalicum 114-2 inferred by a computational biology approach.</title>
        <authorList>
            <person name="Lenz A.R."/>
            <person name="Galan-Vasquez E."/>
            <person name="Balbinot E."/>
            <person name="De Abreu F.P."/>
            <person name="De Oliveira N.S."/>
            <person name="Da Rosa L.O."/>
            <person name="De Avila E Silva S."/>
            <person name="Camassola M."/>
            <person name="Dillon A.J.P."/>
            <person name="Perez-Rueda E."/>
        </authorList>
    </citation>
    <scope>NUCLEOTIDE SEQUENCE</scope>
    <source>
        <strain evidence="13">S1M29</strain>
    </source>
</reference>
<evidence type="ECO:0000256" key="2">
    <source>
        <dbReference type="ARBA" id="ARBA00012251"/>
    </source>
</evidence>
<feature type="region of interest" description="Disordered" evidence="10">
    <location>
        <begin position="448"/>
        <end position="474"/>
    </location>
</feature>
<evidence type="ECO:0000313" key="14">
    <source>
        <dbReference type="Proteomes" id="UP000631181"/>
    </source>
</evidence>
<dbReference type="Proteomes" id="UP000631181">
    <property type="component" value="Unassembled WGS sequence"/>
</dbReference>
<keyword evidence="8" id="KW-0862">Zinc</keyword>
<dbReference type="SUPFAM" id="SSF57850">
    <property type="entry name" value="RING/U-box"/>
    <property type="match status" value="2"/>
</dbReference>
<dbReference type="InterPro" id="IPR001841">
    <property type="entry name" value="Znf_RING"/>
</dbReference>
<dbReference type="EC" id="2.3.2.31" evidence="2"/>
<dbReference type="Pfam" id="PF00097">
    <property type="entry name" value="zf-C3HC4"/>
    <property type="match status" value="1"/>
</dbReference>
<dbReference type="Gene3D" id="1.20.120.1750">
    <property type="match status" value="1"/>
</dbReference>
<keyword evidence="7" id="KW-0833">Ubl conjugation pathway</keyword>
<feature type="region of interest" description="Disordered" evidence="10">
    <location>
        <begin position="1"/>
        <end position="23"/>
    </location>
</feature>
<dbReference type="Gene3D" id="3.30.40.10">
    <property type="entry name" value="Zinc/RING finger domain, C3HC4 (zinc finger)"/>
    <property type="match status" value="1"/>
</dbReference>
<organism evidence="13 14">
    <name type="scientific">Penicillium ucsense</name>
    <dbReference type="NCBI Taxonomy" id="2839758"/>
    <lineage>
        <taxon>Eukaryota</taxon>
        <taxon>Fungi</taxon>
        <taxon>Dikarya</taxon>
        <taxon>Ascomycota</taxon>
        <taxon>Pezizomycotina</taxon>
        <taxon>Eurotiomycetes</taxon>
        <taxon>Eurotiomycetidae</taxon>
        <taxon>Eurotiales</taxon>
        <taxon>Aspergillaceae</taxon>
        <taxon>Penicillium</taxon>
    </lineage>
</organism>
<evidence type="ECO:0000256" key="7">
    <source>
        <dbReference type="ARBA" id="ARBA00022786"/>
    </source>
</evidence>
<feature type="domain" description="RING-type" evidence="12">
    <location>
        <begin position="135"/>
        <end position="329"/>
    </location>
</feature>
<accession>A0A8J8VYK2</accession>
<evidence type="ECO:0000256" key="1">
    <source>
        <dbReference type="ARBA" id="ARBA00001798"/>
    </source>
</evidence>
<dbReference type="PROSITE" id="PS51873">
    <property type="entry name" value="TRIAD"/>
    <property type="match status" value="1"/>
</dbReference>
<evidence type="ECO:0000256" key="6">
    <source>
        <dbReference type="ARBA" id="ARBA00022771"/>
    </source>
</evidence>
<feature type="domain" description="RING-type" evidence="11">
    <location>
        <begin position="139"/>
        <end position="182"/>
    </location>
</feature>